<dbReference type="GO" id="GO:0004497">
    <property type="term" value="F:monooxygenase activity"/>
    <property type="evidence" value="ECO:0007669"/>
    <property type="project" value="UniProtKB-KW"/>
</dbReference>
<dbReference type="GO" id="GO:0020037">
    <property type="term" value="F:heme binding"/>
    <property type="evidence" value="ECO:0007669"/>
    <property type="project" value="InterPro"/>
</dbReference>
<dbReference type="InterPro" id="IPR050121">
    <property type="entry name" value="Cytochrome_P450_monoxygenase"/>
</dbReference>
<dbReference type="InterPro" id="IPR002401">
    <property type="entry name" value="Cyt_P450_E_grp-I"/>
</dbReference>
<dbReference type="GO" id="GO:0045122">
    <property type="term" value="P:aflatoxin biosynthetic process"/>
    <property type="evidence" value="ECO:0007669"/>
    <property type="project" value="UniProtKB-ARBA"/>
</dbReference>
<dbReference type="PROSITE" id="PS00086">
    <property type="entry name" value="CYTOCHROME_P450"/>
    <property type="match status" value="1"/>
</dbReference>
<reference evidence="12 13" key="1">
    <citation type="submission" date="2018-02" db="EMBL/GenBank/DDBJ databases">
        <title>The genomes of Aspergillus section Nigri reveals drivers in fungal speciation.</title>
        <authorList>
            <consortium name="DOE Joint Genome Institute"/>
            <person name="Vesth T.C."/>
            <person name="Nybo J."/>
            <person name="Theobald S."/>
            <person name="Brandl J."/>
            <person name="Frisvad J.C."/>
            <person name="Nielsen K.F."/>
            <person name="Lyhne E.K."/>
            <person name="Kogle M.E."/>
            <person name="Kuo A."/>
            <person name="Riley R."/>
            <person name="Clum A."/>
            <person name="Nolan M."/>
            <person name="Lipzen A."/>
            <person name="Salamov A."/>
            <person name="Henrissat B."/>
            <person name="Wiebenga A."/>
            <person name="De vries R.P."/>
            <person name="Grigoriev I.V."/>
            <person name="Mortensen U.H."/>
            <person name="Andersen M.R."/>
            <person name="Baker S.E."/>
        </authorList>
    </citation>
    <scope>NUCLEOTIDE SEQUENCE [LARGE SCALE GENOMIC DNA]</scope>
    <source>
        <strain evidence="12 13">CBS 114.80</strain>
    </source>
</reference>
<proteinExistence type="inferred from homology"/>
<keyword evidence="11" id="KW-0472">Membrane</keyword>
<dbReference type="InterPro" id="IPR001128">
    <property type="entry name" value="Cyt_P450"/>
</dbReference>
<accession>A0A2V5I3L5</accession>
<comment type="cofactor">
    <cofactor evidence="1 8">
        <name>heme</name>
        <dbReference type="ChEBI" id="CHEBI:30413"/>
    </cofactor>
</comment>
<dbReference type="Gene3D" id="1.10.630.10">
    <property type="entry name" value="Cytochrome P450"/>
    <property type="match status" value="1"/>
</dbReference>
<dbReference type="FunFam" id="1.10.630.10:FF:000047">
    <property type="entry name" value="Cytochrome P450 monooxygenase"/>
    <property type="match status" value="1"/>
</dbReference>
<feature type="compositionally biased region" description="Polar residues" evidence="10">
    <location>
        <begin position="120"/>
        <end position="130"/>
    </location>
</feature>
<dbReference type="GO" id="GO:0005506">
    <property type="term" value="F:iron ion binding"/>
    <property type="evidence" value="ECO:0007669"/>
    <property type="project" value="InterPro"/>
</dbReference>
<dbReference type="AlphaFoldDB" id="A0A2V5I3L5"/>
<evidence type="ECO:0000256" key="5">
    <source>
        <dbReference type="ARBA" id="ARBA00023002"/>
    </source>
</evidence>
<dbReference type="EMBL" id="KZ825540">
    <property type="protein sequence ID" value="PYI28844.1"/>
    <property type="molecule type" value="Genomic_DNA"/>
</dbReference>
<evidence type="ECO:0000256" key="9">
    <source>
        <dbReference type="RuleBase" id="RU000461"/>
    </source>
</evidence>
<keyword evidence="7 9" id="KW-0503">Monooxygenase</keyword>
<evidence type="ECO:0000313" key="12">
    <source>
        <dbReference type="EMBL" id="PYI28844.1"/>
    </source>
</evidence>
<dbReference type="PANTHER" id="PTHR24305:SF210">
    <property type="entry name" value="CYTOCHROME P450 MONOOXYGENASE ASQL-RELATED"/>
    <property type="match status" value="1"/>
</dbReference>
<evidence type="ECO:0000256" key="1">
    <source>
        <dbReference type="ARBA" id="ARBA00001971"/>
    </source>
</evidence>
<gene>
    <name evidence="12" type="ORF">BP00DRAFT_480207</name>
</gene>
<feature type="transmembrane region" description="Helical" evidence="11">
    <location>
        <begin position="17"/>
        <end position="39"/>
    </location>
</feature>
<keyword evidence="6 8" id="KW-0408">Iron</keyword>
<dbReference type="Pfam" id="PF00067">
    <property type="entry name" value="p450"/>
    <property type="match status" value="1"/>
</dbReference>
<dbReference type="PRINTS" id="PR00463">
    <property type="entry name" value="EP450I"/>
</dbReference>
<feature type="region of interest" description="Disordered" evidence="10">
    <location>
        <begin position="102"/>
        <end position="131"/>
    </location>
</feature>
<dbReference type="PANTHER" id="PTHR24305">
    <property type="entry name" value="CYTOCHROME P450"/>
    <property type="match status" value="1"/>
</dbReference>
<evidence type="ECO:0000256" key="6">
    <source>
        <dbReference type="ARBA" id="ARBA00023004"/>
    </source>
</evidence>
<keyword evidence="3 8" id="KW-0349">Heme</keyword>
<dbReference type="PRINTS" id="PR00385">
    <property type="entry name" value="P450"/>
</dbReference>
<evidence type="ECO:0000313" key="13">
    <source>
        <dbReference type="Proteomes" id="UP000248817"/>
    </source>
</evidence>
<keyword evidence="4 8" id="KW-0479">Metal-binding</keyword>
<evidence type="ECO:0000256" key="8">
    <source>
        <dbReference type="PIRSR" id="PIRSR602401-1"/>
    </source>
</evidence>
<dbReference type="InterPro" id="IPR017972">
    <property type="entry name" value="Cyt_P450_CS"/>
</dbReference>
<keyword evidence="11" id="KW-1133">Transmembrane helix</keyword>
<keyword evidence="11" id="KW-0812">Transmembrane</keyword>
<dbReference type="InterPro" id="IPR036396">
    <property type="entry name" value="Cyt_P450_sf"/>
</dbReference>
<evidence type="ECO:0000256" key="2">
    <source>
        <dbReference type="ARBA" id="ARBA00010617"/>
    </source>
</evidence>
<evidence type="ECO:0000256" key="4">
    <source>
        <dbReference type="ARBA" id="ARBA00022723"/>
    </source>
</evidence>
<dbReference type="Proteomes" id="UP000248817">
    <property type="component" value="Unassembled WGS sequence"/>
</dbReference>
<dbReference type="SUPFAM" id="SSF48264">
    <property type="entry name" value="Cytochrome P450"/>
    <property type="match status" value="1"/>
</dbReference>
<protein>
    <submittedName>
        <fullName evidence="12">Cytochrome P450</fullName>
    </submittedName>
</protein>
<organism evidence="12 13">
    <name type="scientific">Aspergillus indologenus CBS 114.80</name>
    <dbReference type="NCBI Taxonomy" id="1450541"/>
    <lineage>
        <taxon>Eukaryota</taxon>
        <taxon>Fungi</taxon>
        <taxon>Dikarya</taxon>
        <taxon>Ascomycota</taxon>
        <taxon>Pezizomycotina</taxon>
        <taxon>Eurotiomycetes</taxon>
        <taxon>Eurotiomycetidae</taxon>
        <taxon>Eurotiales</taxon>
        <taxon>Aspergillaceae</taxon>
        <taxon>Aspergillus</taxon>
        <taxon>Aspergillus subgen. Circumdati</taxon>
    </lineage>
</organism>
<dbReference type="CDD" id="cd11058">
    <property type="entry name" value="CYP60B-like"/>
    <property type="match status" value="1"/>
</dbReference>
<evidence type="ECO:0000256" key="7">
    <source>
        <dbReference type="ARBA" id="ARBA00023033"/>
    </source>
</evidence>
<sequence length="510" mass="57287">MCVIQKLPSGPLTELPVLGLLVVLISAPLIGIVLYNMFFHPLAKYPGPRSMAATRIPYLLMTLRGRPPQELNALHKRYGHVVRVAPNELSFISSDAWKPIYGTRPGHGQKPKDRHAYPPTANNVPSIDQSNDADHSRFRRLLSHAFSDSALRGQEPIIRGYVDLLMQRLHEHARRHGPTTPTPTALDMVAWYNFCTFDIIGDLAFGEPFDCLRNGAYHDWVRLIFSSVKVASYLNVARRLPGTRYLMRAITPARVLEQQRWHVQLTAQKVQARLAKTNERPDFFAHILKHQGHSEKGISVPEMITNASTLIIAGSETTATLLSGVTFLLLKNPRVRAKLQQEVRSAFATEAEITFDSVNCLDYCLAVLTEGLRLFPPVGVGLPRVVDAQGDVIAGGWVPGGTTVSVPHYAAYHSPANFTDPDAFIPERHLGDPRYATDNRDVLQPFSFGPRNCIGRNLAYVEMRIILARMIFNFDMELEDPESDWLDQECHLLWDKSALMVRLKPRNLVQ</sequence>
<dbReference type="GO" id="GO:0016705">
    <property type="term" value="F:oxidoreductase activity, acting on paired donors, with incorporation or reduction of molecular oxygen"/>
    <property type="evidence" value="ECO:0007669"/>
    <property type="project" value="InterPro"/>
</dbReference>
<comment type="similarity">
    <text evidence="2 9">Belongs to the cytochrome P450 family.</text>
</comment>
<evidence type="ECO:0000256" key="3">
    <source>
        <dbReference type="ARBA" id="ARBA00022617"/>
    </source>
</evidence>
<name>A0A2V5I3L5_9EURO</name>
<keyword evidence="5 9" id="KW-0560">Oxidoreductase</keyword>
<evidence type="ECO:0000256" key="11">
    <source>
        <dbReference type="SAM" id="Phobius"/>
    </source>
</evidence>
<feature type="binding site" description="axial binding residue" evidence="8">
    <location>
        <position position="453"/>
    </location>
    <ligand>
        <name>heme</name>
        <dbReference type="ChEBI" id="CHEBI:30413"/>
    </ligand>
    <ligandPart>
        <name>Fe</name>
        <dbReference type="ChEBI" id="CHEBI:18248"/>
    </ligandPart>
</feature>
<evidence type="ECO:0000256" key="10">
    <source>
        <dbReference type="SAM" id="MobiDB-lite"/>
    </source>
</evidence>
<keyword evidence="13" id="KW-1185">Reference proteome</keyword>